<dbReference type="PANTHER" id="PTHR40265:SF1">
    <property type="entry name" value="GLYOXALASE-LIKE DOMAIN-CONTAINING PROTEIN"/>
    <property type="match status" value="1"/>
</dbReference>
<dbReference type="SUPFAM" id="SSF54593">
    <property type="entry name" value="Glyoxalase/Bleomycin resistance protein/Dihydroxybiphenyl dioxygenase"/>
    <property type="match status" value="1"/>
</dbReference>
<reference evidence="2 3" key="1">
    <citation type="journal article" date="2013" name="Int. J. Syst. Evol. Microbiol.">
        <title>Ilumatobacter nonamiense sp. nov. and Ilumatobacter coccineum sp. nov., isolated from seashore sand.</title>
        <authorList>
            <person name="Matsumoto A."/>
            <person name="Kasai H."/>
            <person name="Matsuo Y."/>
            <person name="Shizuri Y."/>
            <person name="Ichikawa N."/>
            <person name="Fujita N."/>
            <person name="Omura S."/>
            <person name="Takahashi Y."/>
        </authorList>
    </citation>
    <scope>NUCLEOTIDE SEQUENCE [LARGE SCALE GENOMIC DNA]</scope>
    <source>
        <strain evidence="3">NBRC 103263 / KCTC 29153 / YM16-304</strain>
    </source>
</reference>
<dbReference type="InterPro" id="IPR025870">
    <property type="entry name" value="Glyoxalase-like_dom"/>
</dbReference>
<accession>A0A6C7EIB6</accession>
<dbReference type="KEGG" id="aym:YM304_34020"/>
<name>A0A6C7EIB6_ILUCY</name>
<keyword evidence="3" id="KW-1185">Reference proteome</keyword>
<dbReference type="Gene3D" id="3.10.180.10">
    <property type="entry name" value="2,3-Dihydroxybiphenyl 1,2-Dioxygenase, domain 1"/>
    <property type="match status" value="1"/>
</dbReference>
<dbReference type="EMBL" id="AP012057">
    <property type="protein sequence ID" value="BAN03716.1"/>
    <property type="molecule type" value="Genomic_DNA"/>
</dbReference>
<dbReference type="Proteomes" id="UP000011863">
    <property type="component" value="Chromosome"/>
</dbReference>
<organism evidence="2 3">
    <name type="scientific">Ilumatobacter coccineus (strain NBRC 103263 / KCTC 29153 / YM16-304)</name>
    <dbReference type="NCBI Taxonomy" id="1313172"/>
    <lineage>
        <taxon>Bacteria</taxon>
        <taxon>Bacillati</taxon>
        <taxon>Actinomycetota</taxon>
        <taxon>Acidimicrobiia</taxon>
        <taxon>Acidimicrobiales</taxon>
        <taxon>Ilumatobacteraceae</taxon>
        <taxon>Ilumatobacter</taxon>
    </lineage>
</organism>
<dbReference type="OrthoDB" id="3227561at2"/>
<dbReference type="PANTHER" id="PTHR40265">
    <property type="entry name" value="BLL2707 PROTEIN"/>
    <property type="match status" value="1"/>
</dbReference>
<proteinExistence type="predicted"/>
<feature type="domain" description="Glyoxalase-like" evidence="1">
    <location>
        <begin position="4"/>
        <end position="180"/>
    </location>
</feature>
<sequence>MAVIDHLVYAVSDLDASIDWFELTTGVRPAIGGSHPNRGTRNALASFGDSYLEIIGPDPRQPEPESGRPFGVVLDMEPRLVTFAVRPGRGETIESLAAAAAYSGSDPGDIVSMNRTPPGGDTLRWRLTLPPLTHDGVIPFLIDWGDTTHPADTAPSGLRLERLDGATADIATVRSVLTALALDLPVTEGDSGLTATIATPQGDLVLT</sequence>
<evidence type="ECO:0000313" key="2">
    <source>
        <dbReference type="EMBL" id="BAN03716.1"/>
    </source>
</evidence>
<dbReference type="RefSeq" id="WP_015442963.1">
    <property type="nucleotide sequence ID" value="NC_020520.1"/>
</dbReference>
<dbReference type="AlphaFoldDB" id="A0A6C7EIB6"/>
<evidence type="ECO:0000259" key="1">
    <source>
        <dbReference type="Pfam" id="PF13468"/>
    </source>
</evidence>
<protein>
    <recommendedName>
        <fullName evidence="1">Glyoxalase-like domain-containing protein</fullName>
    </recommendedName>
</protein>
<evidence type="ECO:0000313" key="3">
    <source>
        <dbReference type="Proteomes" id="UP000011863"/>
    </source>
</evidence>
<dbReference type="InterPro" id="IPR029068">
    <property type="entry name" value="Glyas_Bleomycin-R_OHBP_Dase"/>
</dbReference>
<dbReference type="Pfam" id="PF13468">
    <property type="entry name" value="Glyoxalase_3"/>
    <property type="match status" value="1"/>
</dbReference>
<gene>
    <name evidence="2" type="ORF">YM304_34020</name>
</gene>